<dbReference type="GO" id="GO:0005524">
    <property type="term" value="F:ATP binding"/>
    <property type="evidence" value="ECO:0007669"/>
    <property type="project" value="InterPro"/>
</dbReference>
<feature type="domain" description="Protein kinase" evidence="1">
    <location>
        <begin position="102"/>
        <end position="365"/>
    </location>
</feature>
<name>A0A9P6HPB4_9AGAM</name>
<organism evidence="2 3">
    <name type="scientific">Thelephora terrestris</name>
    <dbReference type="NCBI Taxonomy" id="56493"/>
    <lineage>
        <taxon>Eukaryota</taxon>
        <taxon>Fungi</taxon>
        <taxon>Dikarya</taxon>
        <taxon>Basidiomycota</taxon>
        <taxon>Agaricomycotina</taxon>
        <taxon>Agaricomycetes</taxon>
        <taxon>Thelephorales</taxon>
        <taxon>Thelephoraceae</taxon>
        <taxon>Thelephora</taxon>
    </lineage>
</organism>
<keyword evidence="2" id="KW-0418">Kinase</keyword>
<dbReference type="PANTHER" id="PTHR44329:SF289">
    <property type="entry name" value="SERINE_THREONINE-PROTEIN KINASE VIK"/>
    <property type="match status" value="1"/>
</dbReference>
<dbReference type="AlphaFoldDB" id="A0A9P6HPB4"/>
<evidence type="ECO:0000313" key="2">
    <source>
        <dbReference type="EMBL" id="KAF9791960.1"/>
    </source>
</evidence>
<reference evidence="2" key="1">
    <citation type="journal article" date="2020" name="Nat. Commun.">
        <title>Large-scale genome sequencing of mycorrhizal fungi provides insights into the early evolution of symbiotic traits.</title>
        <authorList>
            <person name="Miyauchi S."/>
            <person name="Kiss E."/>
            <person name="Kuo A."/>
            <person name="Drula E."/>
            <person name="Kohler A."/>
            <person name="Sanchez-Garcia M."/>
            <person name="Morin E."/>
            <person name="Andreopoulos B."/>
            <person name="Barry K.W."/>
            <person name="Bonito G."/>
            <person name="Buee M."/>
            <person name="Carver A."/>
            <person name="Chen C."/>
            <person name="Cichocki N."/>
            <person name="Clum A."/>
            <person name="Culley D."/>
            <person name="Crous P.W."/>
            <person name="Fauchery L."/>
            <person name="Girlanda M."/>
            <person name="Hayes R.D."/>
            <person name="Keri Z."/>
            <person name="LaButti K."/>
            <person name="Lipzen A."/>
            <person name="Lombard V."/>
            <person name="Magnuson J."/>
            <person name="Maillard F."/>
            <person name="Murat C."/>
            <person name="Nolan M."/>
            <person name="Ohm R.A."/>
            <person name="Pangilinan J."/>
            <person name="Pereira M.F."/>
            <person name="Perotto S."/>
            <person name="Peter M."/>
            <person name="Pfister S."/>
            <person name="Riley R."/>
            <person name="Sitrit Y."/>
            <person name="Stielow J.B."/>
            <person name="Szollosi G."/>
            <person name="Zifcakova L."/>
            <person name="Stursova M."/>
            <person name="Spatafora J.W."/>
            <person name="Tedersoo L."/>
            <person name="Vaario L.M."/>
            <person name="Yamada A."/>
            <person name="Yan M."/>
            <person name="Wang P."/>
            <person name="Xu J."/>
            <person name="Bruns T."/>
            <person name="Baldrian P."/>
            <person name="Vilgalys R."/>
            <person name="Dunand C."/>
            <person name="Henrissat B."/>
            <person name="Grigoriev I.V."/>
            <person name="Hibbett D."/>
            <person name="Nagy L.G."/>
            <person name="Martin F.M."/>
        </authorList>
    </citation>
    <scope>NUCLEOTIDE SEQUENCE</scope>
    <source>
        <strain evidence="2">UH-Tt-Lm1</strain>
    </source>
</reference>
<sequence length="370" mass="41566">MGPLAKQTRMQPIRLLSRLSAVYHSQDDTEEREPLIPRGFPFPPSLGHTSSTLHKVEVRNERLPISNLDDVALSQHHVKVVQELLPSLPSQYPLLDPRNITLTGEHPIAAGGFANIWGAIHAGRRVVLKSYRCYIESFDIARVAMRFLNEVRACGRLSDSDKILVGVYSTERHPLGLIYEYMVNFDLNQYLTDESNVEKLKLLMDVAQGLKRMHDLNIAHGNLNATNILVDKGGAPHIAGLGSAHILPRSKLWTVLVKTRANRLFRSSSSEPGTSSDATHLMRSNKPSDICAFGVMAFEILTGRPVFHEMSKAAANRSMSEGFRPPRPDQVSETLWQMIRSCWNPKEHRRMKIGGVVALLEEEWTRITDL</sequence>
<dbReference type="InterPro" id="IPR011009">
    <property type="entry name" value="Kinase-like_dom_sf"/>
</dbReference>
<dbReference type="GO" id="GO:0004674">
    <property type="term" value="F:protein serine/threonine kinase activity"/>
    <property type="evidence" value="ECO:0007669"/>
    <property type="project" value="TreeGrafter"/>
</dbReference>
<gene>
    <name evidence="2" type="ORF">BJ322DRAFT_5024</name>
</gene>
<reference evidence="2" key="2">
    <citation type="submission" date="2020-11" db="EMBL/GenBank/DDBJ databases">
        <authorList>
            <consortium name="DOE Joint Genome Institute"/>
            <person name="Kuo A."/>
            <person name="Miyauchi S."/>
            <person name="Kiss E."/>
            <person name="Drula E."/>
            <person name="Kohler A."/>
            <person name="Sanchez-Garcia M."/>
            <person name="Andreopoulos B."/>
            <person name="Barry K.W."/>
            <person name="Bonito G."/>
            <person name="Buee M."/>
            <person name="Carver A."/>
            <person name="Chen C."/>
            <person name="Cichocki N."/>
            <person name="Clum A."/>
            <person name="Culley D."/>
            <person name="Crous P.W."/>
            <person name="Fauchery L."/>
            <person name="Girlanda M."/>
            <person name="Hayes R."/>
            <person name="Keri Z."/>
            <person name="Labutti K."/>
            <person name="Lipzen A."/>
            <person name="Lombard V."/>
            <person name="Magnuson J."/>
            <person name="Maillard F."/>
            <person name="Morin E."/>
            <person name="Murat C."/>
            <person name="Nolan M."/>
            <person name="Ohm R."/>
            <person name="Pangilinan J."/>
            <person name="Pereira M."/>
            <person name="Perotto S."/>
            <person name="Peter M."/>
            <person name="Riley R."/>
            <person name="Sitrit Y."/>
            <person name="Stielow B."/>
            <person name="Szollosi G."/>
            <person name="Zifcakova L."/>
            <person name="Stursova M."/>
            <person name="Spatafora J.W."/>
            <person name="Tedersoo L."/>
            <person name="Vaario L.-M."/>
            <person name="Yamada A."/>
            <person name="Yan M."/>
            <person name="Wang P."/>
            <person name="Xu J."/>
            <person name="Bruns T."/>
            <person name="Baldrian P."/>
            <person name="Vilgalys R."/>
            <person name="Henrissat B."/>
            <person name="Grigoriev I.V."/>
            <person name="Hibbett D."/>
            <person name="Nagy L.G."/>
            <person name="Martin F.M."/>
        </authorList>
    </citation>
    <scope>NUCLEOTIDE SEQUENCE</scope>
    <source>
        <strain evidence="2">UH-Tt-Lm1</strain>
    </source>
</reference>
<dbReference type="SUPFAM" id="SSF56112">
    <property type="entry name" value="Protein kinase-like (PK-like)"/>
    <property type="match status" value="1"/>
</dbReference>
<keyword evidence="2" id="KW-0808">Transferase</keyword>
<dbReference type="InterPro" id="IPR000719">
    <property type="entry name" value="Prot_kinase_dom"/>
</dbReference>
<protein>
    <submittedName>
        <fullName evidence="2">Kinase-like domain-containing protein</fullName>
    </submittedName>
</protein>
<dbReference type="Pfam" id="PF07714">
    <property type="entry name" value="PK_Tyr_Ser-Thr"/>
    <property type="match status" value="1"/>
</dbReference>
<accession>A0A9P6HPB4</accession>
<dbReference type="InterPro" id="IPR001245">
    <property type="entry name" value="Ser-Thr/Tyr_kinase_cat_dom"/>
</dbReference>
<evidence type="ECO:0000259" key="1">
    <source>
        <dbReference type="PROSITE" id="PS50011"/>
    </source>
</evidence>
<comment type="caution">
    <text evidence="2">The sequence shown here is derived from an EMBL/GenBank/DDBJ whole genome shotgun (WGS) entry which is preliminary data.</text>
</comment>
<dbReference type="PROSITE" id="PS50011">
    <property type="entry name" value="PROTEIN_KINASE_DOM"/>
    <property type="match status" value="1"/>
</dbReference>
<keyword evidence="3" id="KW-1185">Reference proteome</keyword>
<dbReference type="InterPro" id="IPR051681">
    <property type="entry name" value="Ser/Thr_Kinases-Pseudokinases"/>
</dbReference>
<dbReference type="PANTHER" id="PTHR44329">
    <property type="entry name" value="SERINE/THREONINE-PROTEIN KINASE TNNI3K-RELATED"/>
    <property type="match status" value="1"/>
</dbReference>
<dbReference type="Proteomes" id="UP000736335">
    <property type="component" value="Unassembled WGS sequence"/>
</dbReference>
<dbReference type="EMBL" id="WIUZ02000001">
    <property type="protein sequence ID" value="KAF9791960.1"/>
    <property type="molecule type" value="Genomic_DNA"/>
</dbReference>
<dbReference type="Gene3D" id="1.10.510.10">
    <property type="entry name" value="Transferase(Phosphotransferase) domain 1"/>
    <property type="match status" value="1"/>
</dbReference>
<evidence type="ECO:0000313" key="3">
    <source>
        <dbReference type="Proteomes" id="UP000736335"/>
    </source>
</evidence>
<dbReference type="OrthoDB" id="10261027at2759"/>
<proteinExistence type="predicted"/>